<evidence type="ECO:0000313" key="1">
    <source>
        <dbReference type="EMBL" id="CAA7013562.1"/>
    </source>
</evidence>
<comment type="caution">
    <text evidence="1">The sequence shown here is derived from an EMBL/GenBank/DDBJ whole genome shotgun (WGS) entry which is preliminary data.</text>
</comment>
<protein>
    <submittedName>
        <fullName evidence="1">Uncharacterized protein</fullName>
    </submittedName>
</protein>
<dbReference type="AlphaFoldDB" id="A0A6D2HEE3"/>
<dbReference type="Gene3D" id="1.10.10.10">
    <property type="entry name" value="Winged helix-like DNA-binding domain superfamily/Winged helix DNA-binding domain"/>
    <property type="match status" value="1"/>
</dbReference>
<name>A0A6D2HEE3_9BRAS</name>
<accession>A0A6D2HEE3</accession>
<reference evidence="1" key="1">
    <citation type="submission" date="2020-01" db="EMBL/GenBank/DDBJ databases">
        <authorList>
            <person name="Mishra B."/>
        </authorList>
    </citation>
    <scope>NUCLEOTIDE SEQUENCE [LARGE SCALE GENOMIC DNA]</scope>
</reference>
<dbReference type="OrthoDB" id="26094at2759"/>
<evidence type="ECO:0000313" key="2">
    <source>
        <dbReference type="Proteomes" id="UP000467841"/>
    </source>
</evidence>
<dbReference type="EMBL" id="CACVBM020000055">
    <property type="protein sequence ID" value="CAA7013562.1"/>
    <property type="molecule type" value="Genomic_DNA"/>
</dbReference>
<sequence>MVKKKTASVKLKWRSRSSRGKVEVKILTTETDMEAASSRNQPTRGILEGILRELCVYNGHARSYELKPEYKNTGEEDTTDAH</sequence>
<dbReference type="Proteomes" id="UP000467841">
    <property type="component" value="Unassembled WGS sequence"/>
</dbReference>
<dbReference type="InterPro" id="IPR036388">
    <property type="entry name" value="WH-like_DNA-bd_sf"/>
</dbReference>
<proteinExistence type="predicted"/>
<organism evidence="1 2">
    <name type="scientific">Microthlaspi erraticum</name>
    <dbReference type="NCBI Taxonomy" id="1685480"/>
    <lineage>
        <taxon>Eukaryota</taxon>
        <taxon>Viridiplantae</taxon>
        <taxon>Streptophyta</taxon>
        <taxon>Embryophyta</taxon>
        <taxon>Tracheophyta</taxon>
        <taxon>Spermatophyta</taxon>
        <taxon>Magnoliopsida</taxon>
        <taxon>eudicotyledons</taxon>
        <taxon>Gunneridae</taxon>
        <taxon>Pentapetalae</taxon>
        <taxon>rosids</taxon>
        <taxon>malvids</taxon>
        <taxon>Brassicales</taxon>
        <taxon>Brassicaceae</taxon>
        <taxon>Coluteocarpeae</taxon>
        <taxon>Microthlaspi</taxon>
    </lineage>
</organism>
<gene>
    <name evidence="1" type="ORF">MERR_LOCUS796</name>
</gene>
<keyword evidence="2" id="KW-1185">Reference proteome</keyword>